<evidence type="ECO:0000313" key="3">
    <source>
        <dbReference type="Proteomes" id="UP000515308"/>
    </source>
</evidence>
<protein>
    <submittedName>
        <fullName evidence="2">Fam-a protein</fullName>
    </submittedName>
</protein>
<gene>
    <name evidence="2" type="ORF">PVLDE_0900160</name>
</gene>
<evidence type="ECO:0000313" key="2">
    <source>
        <dbReference type="EMBL" id="CAD2091058.1"/>
    </source>
</evidence>
<dbReference type="SUPFAM" id="SSF55961">
    <property type="entry name" value="Bet v1-like"/>
    <property type="match status" value="1"/>
</dbReference>
<dbReference type="Gene3D" id="3.30.530.20">
    <property type="match status" value="1"/>
</dbReference>
<dbReference type="VEuPathDB" id="PlasmoDB:PVLDE_0900160"/>
<dbReference type="Proteomes" id="UP000515308">
    <property type="component" value="Chromosome PVLDE_09"/>
</dbReference>
<feature type="chain" id="PRO_5027964831" evidence="1">
    <location>
        <begin position="26"/>
        <end position="302"/>
    </location>
</feature>
<name>A0A6V7S315_PLAVN</name>
<accession>A0A6V7S315</accession>
<dbReference type="NCBIfam" id="TIGR01599">
    <property type="entry name" value="PYST-A"/>
    <property type="match status" value="1"/>
</dbReference>
<dbReference type="InterPro" id="IPR006486">
    <property type="entry name" value="PYST_A"/>
</dbReference>
<dbReference type="AlphaFoldDB" id="A0A6V7S315"/>
<sequence length="302" mass="34777">MNKMYMKTVFSLLTLFAYMSNKALGGEPISRETMLANIIKRDVAYDQNEIYEQNKHLLCSDPEEKQQANKTVDEIITKFEIYATNNNSIFNLHEKYNENASLYFNNHKDQTCIGNFHIMIKHLHMYDEIVNILWDPNGAKKYNPDFVSGKVVRAYRPDLLLIQKRYKSGFMGRHNYFYALAAKYTGPNVTAIVMASVNVNDQNKKNKKNYENVIVKSANSFKVDIDPDEDIKNGKLNKVFVNLSGYVITKYDGMVKIIHIDSIDGDTPTNAPQFYKLSRASERMTALMDLSDYIDRKSHGSL</sequence>
<dbReference type="InterPro" id="IPR023393">
    <property type="entry name" value="START-like_dom_sf"/>
</dbReference>
<dbReference type="EMBL" id="LR865371">
    <property type="protein sequence ID" value="CAD2091058.1"/>
    <property type="molecule type" value="Genomic_DNA"/>
</dbReference>
<evidence type="ECO:0000256" key="1">
    <source>
        <dbReference type="SAM" id="SignalP"/>
    </source>
</evidence>
<proteinExistence type="predicted"/>
<organism evidence="2 3">
    <name type="scientific">Plasmodium vinckei lentum</name>
    <dbReference type="NCBI Taxonomy" id="138297"/>
    <lineage>
        <taxon>Eukaryota</taxon>
        <taxon>Sar</taxon>
        <taxon>Alveolata</taxon>
        <taxon>Apicomplexa</taxon>
        <taxon>Aconoidasida</taxon>
        <taxon>Haemosporida</taxon>
        <taxon>Plasmodiidae</taxon>
        <taxon>Plasmodium</taxon>
        <taxon>Plasmodium (Vinckeia)</taxon>
    </lineage>
</organism>
<keyword evidence="1" id="KW-0732">Signal</keyword>
<feature type="signal peptide" evidence="1">
    <location>
        <begin position="1"/>
        <end position="25"/>
    </location>
</feature>
<reference evidence="2 3" key="1">
    <citation type="submission" date="2020-08" db="EMBL/GenBank/DDBJ databases">
        <authorList>
            <person name="Ramaprasad A."/>
        </authorList>
    </citation>
    <scope>NUCLEOTIDE SEQUENCE [LARGE SCALE GENOMIC DNA]</scope>
</reference>